<gene>
    <name evidence="2" type="ORF">NRK68_06790</name>
</gene>
<protein>
    <submittedName>
        <fullName evidence="2">Uncharacterized protein</fullName>
    </submittedName>
</protein>
<proteinExistence type="predicted"/>
<dbReference type="EMBL" id="CP102514">
    <property type="protein sequence ID" value="UUY46953.1"/>
    <property type="molecule type" value="Genomic_DNA"/>
</dbReference>
<name>A0ABY5PTP9_9ACTN</name>
<feature type="region of interest" description="Disordered" evidence="1">
    <location>
        <begin position="1"/>
        <end position="40"/>
    </location>
</feature>
<organism evidence="2 3">
    <name type="scientific">Streptomyces yangpuensis</name>
    <dbReference type="NCBI Taxonomy" id="1648182"/>
    <lineage>
        <taxon>Bacteria</taxon>
        <taxon>Bacillati</taxon>
        <taxon>Actinomycetota</taxon>
        <taxon>Actinomycetes</taxon>
        <taxon>Kitasatosporales</taxon>
        <taxon>Streptomycetaceae</taxon>
        <taxon>Streptomyces</taxon>
    </lineage>
</organism>
<evidence type="ECO:0000313" key="2">
    <source>
        <dbReference type="EMBL" id="UUY46953.1"/>
    </source>
</evidence>
<evidence type="ECO:0000313" key="3">
    <source>
        <dbReference type="Proteomes" id="UP001057738"/>
    </source>
</evidence>
<dbReference type="Proteomes" id="UP001057738">
    <property type="component" value="Chromosome"/>
</dbReference>
<evidence type="ECO:0000256" key="1">
    <source>
        <dbReference type="SAM" id="MobiDB-lite"/>
    </source>
</evidence>
<dbReference type="RefSeq" id="WP_257855335.1">
    <property type="nucleotide sequence ID" value="NZ_CP102514.1"/>
</dbReference>
<accession>A0ABY5PTP9</accession>
<reference evidence="2" key="1">
    <citation type="submission" date="2022-08" db="EMBL/GenBank/DDBJ databases">
        <authorList>
            <person name="Tian L."/>
        </authorList>
    </citation>
    <scope>NUCLEOTIDE SEQUENCE</scope>
    <source>
        <strain evidence="2">CM253</strain>
    </source>
</reference>
<sequence>MHWHPPNLEPLLPPDHGSHGHFPDFPGFPRSAAPDPGQVDPAVLGALLHRHGWLRRGGAAGRYGRWTPPGHDGTSVLVPENRAFPDCTDLLEEALTALSRSTLPSAREVLYGLSVPSDEIRWEREVPPGAYGLGGEAAWTVQEQLRSAARQLLLAGALAARARAGYYGARHRAQAERVLDAVLVGPQPGGRRLSAYVPVDGGRGTVTRLHHALHAAREAVDYQRATGGMEAFDAAVAAGVSRELTEALIALVRGSEGARVALAWAPAAGVPAGCAARPEPVEFSPGDLPVLREAAARYTRDEPAVRVRVAGAVVRMRRSAPGGGGTVRLRVLAGAEVPYVRAALDEEAYQVAGHAHLVGLPIRISGRLQRRGGFRRLTDATDVTPVPLDEVERDRLMKSLDESLDPADVLPSDD</sequence>
<dbReference type="GeneID" id="95573155"/>
<keyword evidence="3" id="KW-1185">Reference proteome</keyword>